<name>A0A443SU51_9ACAR</name>
<dbReference type="PROSITE" id="PS51456">
    <property type="entry name" value="MYOSIN_MOTOR"/>
    <property type="match status" value="1"/>
</dbReference>
<keyword evidence="12" id="KW-1185">Reference proteome</keyword>
<dbReference type="PROSITE" id="PS50057">
    <property type="entry name" value="FERM_3"/>
    <property type="match status" value="1"/>
</dbReference>
<dbReference type="GO" id="GO:0071944">
    <property type="term" value="C:cell periphery"/>
    <property type="evidence" value="ECO:0007669"/>
    <property type="project" value="UniProtKB-ARBA"/>
</dbReference>
<dbReference type="PROSITE" id="PS50096">
    <property type="entry name" value="IQ"/>
    <property type="match status" value="2"/>
</dbReference>
<dbReference type="Gene3D" id="1.25.40.530">
    <property type="entry name" value="MyTH4 domain"/>
    <property type="match status" value="1"/>
</dbReference>
<evidence type="ECO:0000259" key="10">
    <source>
        <dbReference type="PROSITE" id="PS51456"/>
    </source>
</evidence>
<dbReference type="InterPro" id="IPR038185">
    <property type="entry name" value="MyTH4_dom_sf"/>
</dbReference>
<dbReference type="InterPro" id="IPR014352">
    <property type="entry name" value="FERM/acyl-CoA-bd_prot_sf"/>
</dbReference>
<dbReference type="VEuPathDB" id="VectorBase:LDEU000992"/>
<dbReference type="CDD" id="cd14883">
    <property type="entry name" value="MYSc_Myo22"/>
    <property type="match status" value="1"/>
</dbReference>
<keyword evidence="6 7" id="KW-0009">Actin-binding</keyword>
<evidence type="ECO:0000313" key="11">
    <source>
        <dbReference type="EMBL" id="RWS31049.1"/>
    </source>
</evidence>
<dbReference type="InterPro" id="IPR036961">
    <property type="entry name" value="Kinesin_motor_dom_sf"/>
</dbReference>
<dbReference type="STRING" id="299467.A0A443SU51"/>
<dbReference type="SUPFAM" id="SSF47031">
    <property type="entry name" value="Second domain of FERM"/>
    <property type="match status" value="1"/>
</dbReference>
<dbReference type="InterPro" id="IPR019748">
    <property type="entry name" value="FERM_central"/>
</dbReference>
<dbReference type="InterPro" id="IPR035963">
    <property type="entry name" value="FERM_2"/>
</dbReference>
<evidence type="ECO:0000259" key="8">
    <source>
        <dbReference type="PROSITE" id="PS50057"/>
    </source>
</evidence>
<accession>A0A443SU51</accession>
<dbReference type="GO" id="GO:0005524">
    <property type="term" value="F:ATP binding"/>
    <property type="evidence" value="ECO:0007669"/>
    <property type="project" value="UniProtKB-UniRule"/>
</dbReference>
<dbReference type="InterPro" id="IPR051724">
    <property type="entry name" value="Actin_motor_Myosin"/>
</dbReference>
<dbReference type="InterPro" id="IPR001609">
    <property type="entry name" value="Myosin_head_motor_dom-like"/>
</dbReference>
<dbReference type="InterPro" id="IPR000299">
    <property type="entry name" value="FERM_domain"/>
</dbReference>
<feature type="domain" description="Myosin motor" evidence="10">
    <location>
        <begin position="12"/>
        <end position="706"/>
    </location>
</feature>
<dbReference type="GO" id="GO:0003774">
    <property type="term" value="F:cytoskeletal motor activity"/>
    <property type="evidence" value="ECO:0007669"/>
    <property type="project" value="UniProtKB-UniRule"/>
</dbReference>
<dbReference type="GO" id="GO:0048731">
    <property type="term" value="P:system development"/>
    <property type="evidence" value="ECO:0007669"/>
    <property type="project" value="UniProtKB-ARBA"/>
</dbReference>
<evidence type="ECO:0000313" key="12">
    <source>
        <dbReference type="Proteomes" id="UP000288716"/>
    </source>
</evidence>
<dbReference type="PRINTS" id="PR00193">
    <property type="entry name" value="MYOSINHEAVY"/>
</dbReference>
<comment type="similarity">
    <text evidence="1 7">Belongs to the TRAFAC class myosin-kinesin ATPase superfamily. Myosin family.</text>
</comment>
<dbReference type="PANTHER" id="PTHR46049">
    <property type="entry name" value="AGAP003327-PA"/>
    <property type="match status" value="1"/>
</dbReference>
<dbReference type="Gene3D" id="3.40.850.10">
    <property type="entry name" value="Kinesin motor domain"/>
    <property type="match status" value="1"/>
</dbReference>
<dbReference type="Pfam" id="PF00784">
    <property type="entry name" value="MyTH4"/>
    <property type="match status" value="1"/>
</dbReference>
<dbReference type="GO" id="GO:0016459">
    <property type="term" value="C:myosin complex"/>
    <property type="evidence" value="ECO:0007669"/>
    <property type="project" value="UniProtKB-KW"/>
</dbReference>
<dbReference type="SUPFAM" id="SSF54236">
    <property type="entry name" value="Ubiquitin-like"/>
    <property type="match status" value="1"/>
</dbReference>
<dbReference type="SMART" id="SM00242">
    <property type="entry name" value="MYSc"/>
    <property type="match status" value="1"/>
</dbReference>
<dbReference type="Gene3D" id="2.30.29.30">
    <property type="entry name" value="Pleckstrin-homology domain (PH domain)/Phosphotyrosine-binding domain (PTB)"/>
    <property type="match status" value="1"/>
</dbReference>
<dbReference type="GO" id="GO:0003779">
    <property type="term" value="F:actin binding"/>
    <property type="evidence" value="ECO:0007669"/>
    <property type="project" value="UniProtKB-KW"/>
</dbReference>
<dbReference type="SUPFAM" id="SSF52540">
    <property type="entry name" value="P-loop containing nucleoside triphosphate hydrolases"/>
    <property type="match status" value="1"/>
</dbReference>
<feature type="domain" description="MyTH4" evidence="9">
    <location>
        <begin position="1072"/>
        <end position="1250"/>
    </location>
</feature>
<dbReference type="InterPro" id="IPR011993">
    <property type="entry name" value="PH-like_dom_sf"/>
</dbReference>
<dbReference type="FunFam" id="1.10.10.820:FF:000001">
    <property type="entry name" value="Myosin heavy chain"/>
    <property type="match status" value="1"/>
</dbReference>
<dbReference type="CDD" id="cd23767">
    <property type="entry name" value="IQCD"/>
    <property type="match status" value="1"/>
</dbReference>
<dbReference type="PROSITE" id="PS51016">
    <property type="entry name" value="MYTH4"/>
    <property type="match status" value="1"/>
</dbReference>
<dbReference type="GO" id="GO:0009887">
    <property type="term" value="P:animal organ morphogenesis"/>
    <property type="evidence" value="ECO:0007669"/>
    <property type="project" value="UniProtKB-ARBA"/>
</dbReference>
<dbReference type="Proteomes" id="UP000288716">
    <property type="component" value="Unassembled WGS sequence"/>
</dbReference>
<dbReference type="CDD" id="cd17208">
    <property type="entry name" value="FERM_F1_DdMyo7_like"/>
    <property type="match status" value="1"/>
</dbReference>
<dbReference type="Gene3D" id="6.20.240.20">
    <property type="match status" value="1"/>
</dbReference>
<feature type="domain" description="FERM" evidence="8">
    <location>
        <begin position="1255"/>
        <end position="1562"/>
    </location>
</feature>
<comment type="caution">
    <text evidence="11">The sequence shown here is derived from an EMBL/GenBank/DDBJ whole genome shotgun (WGS) entry which is preliminary data.</text>
</comment>
<dbReference type="SMART" id="SM00295">
    <property type="entry name" value="B41"/>
    <property type="match status" value="1"/>
</dbReference>
<dbReference type="InterPro" id="IPR000857">
    <property type="entry name" value="MyTH4_dom"/>
</dbReference>
<dbReference type="Pfam" id="PF00373">
    <property type="entry name" value="FERM_M"/>
    <property type="match status" value="1"/>
</dbReference>
<dbReference type="CDD" id="cd14473">
    <property type="entry name" value="FERM_B-lobe"/>
    <property type="match status" value="1"/>
</dbReference>
<evidence type="ECO:0000256" key="1">
    <source>
        <dbReference type="ARBA" id="ARBA00008314"/>
    </source>
</evidence>
<dbReference type="Gene3D" id="1.20.80.10">
    <property type="match status" value="1"/>
</dbReference>
<dbReference type="EMBL" id="NCKV01000286">
    <property type="protein sequence ID" value="RWS31049.1"/>
    <property type="molecule type" value="Genomic_DNA"/>
</dbReference>
<dbReference type="Pfam" id="PF21989">
    <property type="entry name" value="RA_2"/>
    <property type="match status" value="1"/>
</dbReference>
<dbReference type="Gene3D" id="3.10.20.90">
    <property type="entry name" value="Phosphatidylinositol 3-kinase Catalytic Subunit, Chain A, domain 1"/>
    <property type="match status" value="1"/>
</dbReference>
<dbReference type="Gene3D" id="1.20.120.720">
    <property type="entry name" value="Myosin VI head, motor domain, U50 subdomain"/>
    <property type="match status" value="1"/>
</dbReference>
<gene>
    <name evidence="11" type="ORF">B4U80_09900</name>
</gene>
<dbReference type="Gene3D" id="1.20.5.190">
    <property type="match status" value="1"/>
</dbReference>
<keyword evidence="5 7" id="KW-0505">Motor protein</keyword>
<dbReference type="Gene3D" id="1.20.58.530">
    <property type="match status" value="1"/>
</dbReference>
<evidence type="ECO:0000256" key="4">
    <source>
        <dbReference type="ARBA" id="ARBA00023123"/>
    </source>
</evidence>
<dbReference type="OrthoDB" id="6108017at2759"/>
<dbReference type="SMART" id="SM00139">
    <property type="entry name" value="MyTH4"/>
    <property type="match status" value="1"/>
</dbReference>
<dbReference type="Pfam" id="PF00612">
    <property type="entry name" value="IQ"/>
    <property type="match status" value="2"/>
</dbReference>
<evidence type="ECO:0000256" key="7">
    <source>
        <dbReference type="PROSITE-ProRule" id="PRU00782"/>
    </source>
</evidence>
<dbReference type="InterPro" id="IPR019749">
    <property type="entry name" value="Band_41_domain"/>
</dbReference>
<dbReference type="GO" id="GO:0005737">
    <property type="term" value="C:cytoplasm"/>
    <property type="evidence" value="ECO:0007669"/>
    <property type="project" value="UniProtKB-ARBA"/>
</dbReference>
<feature type="binding site" evidence="7">
    <location>
        <begin position="107"/>
        <end position="114"/>
    </location>
    <ligand>
        <name>ATP</name>
        <dbReference type="ChEBI" id="CHEBI:30616"/>
    </ligand>
</feature>
<evidence type="ECO:0000256" key="5">
    <source>
        <dbReference type="ARBA" id="ARBA00023175"/>
    </source>
</evidence>
<protein>
    <submittedName>
        <fullName evidence="11">Unconventional myosin-X-like protein</fullName>
    </submittedName>
</protein>
<dbReference type="SMART" id="SM00015">
    <property type="entry name" value="IQ"/>
    <property type="match status" value="2"/>
</dbReference>
<dbReference type="InterPro" id="IPR027417">
    <property type="entry name" value="P-loop_NTPase"/>
</dbReference>
<evidence type="ECO:0000256" key="6">
    <source>
        <dbReference type="ARBA" id="ARBA00023203"/>
    </source>
</evidence>
<keyword evidence="2 7" id="KW-0547">Nucleotide-binding</keyword>
<dbReference type="Gene3D" id="1.10.10.820">
    <property type="match status" value="1"/>
</dbReference>
<dbReference type="PANTHER" id="PTHR46049:SF5">
    <property type="entry name" value="PLECKSTRIN HOMOLOGY DOMAIN-CONTAINING FAMILY H MEMBER 3"/>
    <property type="match status" value="1"/>
</dbReference>
<reference evidence="11 12" key="1">
    <citation type="journal article" date="2018" name="Gigascience">
        <title>Genomes of trombidid mites reveal novel predicted allergens and laterally-transferred genes associated with secondary metabolism.</title>
        <authorList>
            <person name="Dong X."/>
            <person name="Chaisiri K."/>
            <person name="Xia D."/>
            <person name="Armstrong S.D."/>
            <person name="Fang Y."/>
            <person name="Donnelly M.J."/>
            <person name="Kadowaki T."/>
            <person name="McGarry J.W."/>
            <person name="Darby A.C."/>
            <person name="Makepeace B.L."/>
        </authorList>
    </citation>
    <scope>NUCLEOTIDE SEQUENCE [LARGE SCALE GENOMIC DNA]</scope>
    <source>
        <strain evidence="11">UoL-UT</strain>
    </source>
</reference>
<feature type="region of interest" description="Actin-binding" evidence="7">
    <location>
        <begin position="586"/>
        <end position="608"/>
    </location>
</feature>
<evidence type="ECO:0000256" key="2">
    <source>
        <dbReference type="ARBA" id="ARBA00022741"/>
    </source>
</evidence>
<sequence length="1653" mass="191595">MCDLLTGVRPDDGVSDMTILSNIDEHGINTNLRVRYDKDQIYTYTGTILVAVNPYKELPIYETEWVFKYNDNGLKMSEKDPHVFAIAEAAYSSLQSDATNQACVISGESGAGKTESTKFILQYLCTITSNQSTWMEHQILEANTILEAFGNAKTVRNDNSSRFGKFIQVCFDSRYQIKGCIIQDYLLEQSRITFQSSEERNYHVFYQLVSAAQHRVEIRNQFLVERAENYAYLSQSGCYRIEGVDDSVAFDSLRLAMSVLNMPAEMCDGIFSVLSAILWLGNLQFEDYLDGERCKLKPEDEEVLATVATLLGLDAAKLTLPTLQRQINVRGNITEIPFKVREARENRHAMAKALYSRTFAWIVNYINSCTSPGQDPNTRFLGVLDIFGFENFAINSFEQLCINYANEKLHRFFNHYVFALEQEMYRQEGISFSHINFTDNTPCLELLEKPPKCIFRLLTEECRVPKGTDTSYVNKLHSEFESITPYIRGDDRRRWDVEFGIKHYAGDVVYNVTGFLDKNKDVQQDQLFDLMAGSSNVFVKDLVKFQDLWTVTATRVSNGNTMSRPTSNSGTSKGRPTVADAFRNQLTALVDLLHSTNPWYVRCIKPNIRKAANCYDKNQVLFQLRYLGMSDIIRIRREGYPIHFELSQFVVRYKCLLKHFKPSKNHVESCLKIFQGLKMPKNEWQIGKNKVFLRATVHEPLEEERRILTNGMATVIQAKWKGFVVRREYLQMKCAVVIIQRHYRRHRRWLQHLREQRAATTVQAFVRGMFAQQEESRLREEHEIRMKEQKEHEKQLLIDSTNIYQSQQNIGQQNNGQESNGIYQTQENYVTYNEVKTVPENNGYYTFETKQKDAIDALVSGYCPVNNCLRENANLNHNNNEVHENRQQSNTIERSISQIPLQSRKPLRMSVDDMNYQEAVNGRKLIQNNNEIRESRQQQMHNGTHTLPLNRKIVRNNHENGMNHNVNQNNNGVHENNVINKQHTIYSAHMQPATRKLKMSFEDRMMFHQEVVNARKVLIESGILRRSQEENLGFVRNTLRKLNKVMLDKIKMDYAGDDAECFRHFPQSFWAYSKTPIANSILVISDPELELASINNFNAILTYSGLCFQKTVVSGHNEQELDESEWPRAMERDQIRLAQNIIDKCIRKDASDIFRNEFFLQLIKQTTDHPEPNSRVNIRHWQLLALACSITYPTDRRILRYLHAHLRKCSLNEFTEEGQFAQFTLKNLQGTLETRGRKITPSRPEIMSTINCRRIYARIHFLDGQFQAVEFDSCATISEVIEQIQLKIGLRPSCPGYALYQNLGNTIEQALQPEEKVGDALAFWEKWHEEQGKLLSRKSQHYFVFKKHLFLDSFVDLNDPVEKELLFHQIIHGIRIDKFPISEQEAVMLCALKAQLELGDYFDGVADYRQQMTQCLPARFLKSISPEAVNTQHQTMKGMDPDTAKRSFFNLIQAWPLHWATLFEVTQSSWPKNLWLAIDQSGMHLLELKSRNVLLSCDYRQMVDYIPTANSLMIVAMGSNTASKTVMQVRHRKSCLSCLSVLKALQIAHLIRNYTAELAKERGMGRRKSVEFDLMPKPVKSTPPVPPPRISLQQRHQIMEQTLYQNQYYPNHGNQMSAMLRQSNQFRASYRRSRPLSVLYKPPPIMMTEAQQV</sequence>
<evidence type="ECO:0000259" key="9">
    <source>
        <dbReference type="PROSITE" id="PS51016"/>
    </source>
</evidence>
<evidence type="ECO:0000256" key="3">
    <source>
        <dbReference type="ARBA" id="ARBA00022840"/>
    </source>
</evidence>
<dbReference type="Pfam" id="PF00063">
    <property type="entry name" value="Myosin_head"/>
    <property type="match status" value="1"/>
</dbReference>
<dbReference type="InterPro" id="IPR029071">
    <property type="entry name" value="Ubiquitin-like_domsf"/>
</dbReference>
<keyword evidence="3 7" id="KW-0067">ATP-binding</keyword>
<keyword evidence="4 7" id="KW-0518">Myosin</keyword>
<dbReference type="InterPro" id="IPR000048">
    <property type="entry name" value="IQ_motif_EF-hand-BS"/>
</dbReference>
<organism evidence="11 12">
    <name type="scientific">Leptotrombidium deliense</name>
    <dbReference type="NCBI Taxonomy" id="299467"/>
    <lineage>
        <taxon>Eukaryota</taxon>
        <taxon>Metazoa</taxon>
        <taxon>Ecdysozoa</taxon>
        <taxon>Arthropoda</taxon>
        <taxon>Chelicerata</taxon>
        <taxon>Arachnida</taxon>
        <taxon>Acari</taxon>
        <taxon>Acariformes</taxon>
        <taxon>Trombidiformes</taxon>
        <taxon>Prostigmata</taxon>
        <taxon>Anystina</taxon>
        <taxon>Parasitengona</taxon>
        <taxon>Trombiculoidea</taxon>
        <taxon>Trombiculidae</taxon>
        <taxon>Leptotrombidium</taxon>
    </lineage>
</organism>
<dbReference type="GO" id="GO:0009888">
    <property type="term" value="P:tissue development"/>
    <property type="evidence" value="ECO:0007669"/>
    <property type="project" value="UniProtKB-ARBA"/>
</dbReference>
<proteinExistence type="inferred from homology"/>